<dbReference type="OrthoDB" id="4562192at2"/>
<protein>
    <submittedName>
        <fullName evidence="1">Uncharacterized protein</fullName>
    </submittedName>
</protein>
<dbReference type="Proteomes" id="UP000466345">
    <property type="component" value="Unassembled WGS sequence"/>
</dbReference>
<evidence type="ECO:0000313" key="2">
    <source>
        <dbReference type="Proteomes" id="UP000466345"/>
    </source>
</evidence>
<name>A0A7K0CS22_9ACTN</name>
<gene>
    <name evidence="1" type="ORF">SRB5_59830</name>
</gene>
<accession>A0A7K0CS22</accession>
<reference evidence="1 2" key="1">
    <citation type="submission" date="2019-10" db="EMBL/GenBank/DDBJ databases">
        <title>Streptomyces smaragdinus sp. nov. and Streptomyces fabii sp. nov., isolated from the gut of fungus growing-termite Macrotermes natalensis.</title>
        <authorList>
            <person name="Schwitalla J."/>
            <person name="Benndorf R."/>
            <person name="Martin K."/>
            <person name="De Beer W."/>
            <person name="Kaster A.-K."/>
            <person name="Vollmers J."/>
            <person name="Poulsen M."/>
            <person name="Beemelmanns C."/>
        </authorList>
    </citation>
    <scope>NUCLEOTIDE SEQUENCE [LARGE SCALE GENOMIC DNA]</scope>
    <source>
        <strain evidence="1 2">RB5</strain>
    </source>
</reference>
<organism evidence="1 2">
    <name type="scientific">Streptomyces smaragdinus</name>
    <dbReference type="NCBI Taxonomy" id="2585196"/>
    <lineage>
        <taxon>Bacteria</taxon>
        <taxon>Bacillati</taxon>
        <taxon>Actinomycetota</taxon>
        <taxon>Actinomycetes</taxon>
        <taxon>Kitasatosporales</taxon>
        <taxon>Streptomycetaceae</taxon>
        <taxon>Streptomyces</taxon>
    </lineage>
</organism>
<comment type="caution">
    <text evidence="1">The sequence shown here is derived from an EMBL/GenBank/DDBJ whole genome shotgun (WGS) entry which is preliminary data.</text>
</comment>
<dbReference type="RefSeq" id="WP_153456595.1">
    <property type="nucleotide sequence ID" value="NZ_WEGJ01000039.1"/>
</dbReference>
<proteinExistence type="predicted"/>
<dbReference type="AlphaFoldDB" id="A0A7K0CS22"/>
<evidence type="ECO:0000313" key="1">
    <source>
        <dbReference type="EMBL" id="MQY15792.1"/>
    </source>
</evidence>
<dbReference type="EMBL" id="WEGJ01000039">
    <property type="protein sequence ID" value="MQY15792.1"/>
    <property type="molecule type" value="Genomic_DNA"/>
</dbReference>
<keyword evidence="2" id="KW-1185">Reference proteome</keyword>
<sequence>MKIYPYKRLNRPIALRVTSVSLRLPDGTRDPLDISAFSTQQQTVALGVAGDAWVSARIGLSATLPPGSTAADAPWSDVRVLAVLSDGETNVRTSARLRQSAPESKDWIGDIDVLRDDHVGRASLEVYAVATVDDVAGRSIAETDTPWVVDAMANEPLRGLALDIQQVDFRKSSREWLRPYADAPWIVDASGRVPTVYVNSAVEGLAELLGSRSGGIENKVHELLVTQMATDVWTAVFHSAVGDLEIEPDGSPVFPTDWQGEVLREMLPYVVPDVHVEEALRTVHRRRTGDAGWVELQTRIHFAAIRRAEVTKSLAGILRGLVQMNQGTES</sequence>